<keyword evidence="4 11" id="KW-0132">Cell division</keyword>
<comment type="subcellular location">
    <subcellularLocation>
        <location evidence="11 12">Cytoplasm</location>
    </subcellularLocation>
</comment>
<keyword evidence="3 11" id="KW-0436">Ligase</keyword>
<comment type="caution">
    <text evidence="11">Lacks conserved residue(s) required for the propagation of feature annotation.</text>
</comment>
<feature type="domain" description="Mur ligase central" evidence="15">
    <location>
        <begin position="112"/>
        <end position="315"/>
    </location>
</feature>
<evidence type="ECO:0000256" key="9">
    <source>
        <dbReference type="ARBA" id="ARBA00023306"/>
    </source>
</evidence>
<dbReference type="InterPro" id="IPR035911">
    <property type="entry name" value="MurE/MurF_N"/>
</dbReference>
<evidence type="ECO:0000259" key="13">
    <source>
        <dbReference type="Pfam" id="PF01225"/>
    </source>
</evidence>
<dbReference type="InterPro" id="IPR018109">
    <property type="entry name" value="Folylpolyglutamate_synth_CS"/>
</dbReference>
<evidence type="ECO:0000256" key="10">
    <source>
        <dbReference type="ARBA" id="ARBA00023316"/>
    </source>
</evidence>
<feature type="binding site" evidence="11">
    <location>
        <begin position="157"/>
        <end position="158"/>
    </location>
    <ligand>
        <name>UDP-N-acetyl-alpha-D-muramoyl-L-alanyl-D-glutamate</name>
        <dbReference type="ChEBI" id="CHEBI:83900"/>
    </ligand>
</feature>
<dbReference type="InterPro" id="IPR013221">
    <property type="entry name" value="Mur_ligase_cen"/>
</dbReference>
<dbReference type="Gene3D" id="3.40.1190.10">
    <property type="entry name" value="Mur-like, catalytic domain"/>
    <property type="match status" value="1"/>
</dbReference>
<evidence type="ECO:0000256" key="6">
    <source>
        <dbReference type="ARBA" id="ARBA00022840"/>
    </source>
</evidence>
<comment type="pathway">
    <text evidence="11 12">Cell wall biogenesis; peptidoglycan biosynthesis.</text>
</comment>
<organism evidence="16 17">
    <name type="scientific">Gilvimarinus gilvus</name>
    <dbReference type="NCBI Taxonomy" id="3058038"/>
    <lineage>
        <taxon>Bacteria</taxon>
        <taxon>Pseudomonadati</taxon>
        <taxon>Pseudomonadota</taxon>
        <taxon>Gammaproteobacteria</taxon>
        <taxon>Cellvibrionales</taxon>
        <taxon>Cellvibrionaceae</taxon>
        <taxon>Gilvimarinus</taxon>
    </lineage>
</organism>
<dbReference type="SUPFAM" id="SSF53244">
    <property type="entry name" value="MurD-like peptide ligases, peptide-binding domain"/>
    <property type="match status" value="1"/>
</dbReference>
<evidence type="ECO:0000256" key="8">
    <source>
        <dbReference type="ARBA" id="ARBA00022984"/>
    </source>
</evidence>
<feature type="binding site" evidence="11">
    <location>
        <position position="463"/>
    </location>
    <ligand>
        <name>meso-2,6-diaminopimelate</name>
        <dbReference type="ChEBI" id="CHEBI:57791"/>
    </ligand>
</feature>
<keyword evidence="9 11" id="KW-0131">Cell cycle</keyword>
<dbReference type="PROSITE" id="PS01011">
    <property type="entry name" value="FOLYLPOLYGLU_SYNT_1"/>
    <property type="match status" value="1"/>
</dbReference>
<dbReference type="Proteomes" id="UP001273505">
    <property type="component" value="Unassembled WGS sequence"/>
</dbReference>
<feature type="binding site" evidence="11">
    <location>
        <position position="190"/>
    </location>
    <ligand>
        <name>UDP-N-acetyl-alpha-D-muramoyl-L-alanyl-D-glutamate</name>
        <dbReference type="ChEBI" id="CHEBI:83900"/>
    </ligand>
</feature>
<feature type="binding site" evidence="11">
    <location>
        <position position="32"/>
    </location>
    <ligand>
        <name>UDP-N-acetyl-alpha-D-muramoyl-L-alanyl-D-glutamate</name>
        <dbReference type="ChEBI" id="CHEBI:83900"/>
    </ligand>
</feature>
<keyword evidence="10 11" id="KW-0961">Cell wall biogenesis/degradation</keyword>
<accession>A0ABU4RUS0</accession>
<keyword evidence="8 11" id="KW-0573">Peptidoglycan synthesis</keyword>
<dbReference type="InterPro" id="IPR036565">
    <property type="entry name" value="Mur-like_cat_sf"/>
</dbReference>
<evidence type="ECO:0000256" key="3">
    <source>
        <dbReference type="ARBA" id="ARBA00022598"/>
    </source>
</evidence>
<feature type="domain" description="Mur ligase N-terminal catalytic" evidence="13">
    <location>
        <begin position="26"/>
        <end position="88"/>
    </location>
</feature>
<dbReference type="HAMAP" id="MF_00208">
    <property type="entry name" value="MurE"/>
    <property type="match status" value="1"/>
</dbReference>
<dbReference type="RefSeq" id="WP_302724540.1">
    <property type="nucleotide sequence ID" value="NZ_JAULRU010000797.1"/>
</dbReference>
<feature type="domain" description="Mur ligase C-terminal" evidence="14">
    <location>
        <begin position="337"/>
        <end position="465"/>
    </location>
</feature>
<dbReference type="InterPro" id="IPR004101">
    <property type="entry name" value="Mur_ligase_C"/>
</dbReference>
<dbReference type="Pfam" id="PF01225">
    <property type="entry name" value="Mur_ligase"/>
    <property type="match status" value="1"/>
</dbReference>
<feature type="binding site" evidence="11">
    <location>
        <position position="192"/>
    </location>
    <ligand>
        <name>UDP-N-acetyl-alpha-D-muramoyl-L-alanyl-D-glutamate</name>
        <dbReference type="ChEBI" id="CHEBI:83900"/>
    </ligand>
</feature>
<evidence type="ECO:0000256" key="12">
    <source>
        <dbReference type="RuleBase" id="RU004135"/>
    </source>
</evidence>
<feature type="binding site" evidence="11">
    <location>
        <begin position="412"/>
        <end position="415"/>
    </location>
    <ligand>
        <name>meso-2,6-diaminopimelate</name>
        <dbReference type="ChEBI" id="CHEBI:57791"/>
    </ligand>
</feature>
<dbReference type="SUPFAM" id="SSF53623">
    <property type="entry name" value="MurD-like peptide ligases, catalytic domain"/>
    <property type="match status" value="1"/>
</dbReference>
<feature type="modified residue" description="N6-carboxylysine" evidence="11">
    <location>
        <position position="224"/>
    </location>
</feature>
<keyword evidence="11" id="KW-0460">Magnesium</keyword>
<gene>
    <name evidence="11" type="primary">murE</name>
    <name evidence="16" type="ORF">SCD92_01155</name>
</gene>
<protein>
    <recommendedName>
        <fullName evidence="11">UDP-N-acetylmuramoyl-L-alanyl-D-glutamate--2,6-diaminopimelate ligase</fullName>
        <ecNumber evidence="11">6.3.2.13</ecNumber>
    </recommendedName>
    <alternativeName>
        <fullName evidence="11">Meso-A2pm-adding enzyme</fullName>
    </alternativeName>
    <alternativeName>
        <fullName evidence="11">Meso-diaminopimelate-adding enzyme</fullName>
    </alternativeName>
    <alternativeName>
        <fullName evidence="11">UDP-MurNAc-L-Ala-D-Glu:meso-diaminopimelate ligase</fullName>
    </alternativeName>
    <alternativeName>
        <fullName evidence="11">UDP-MurNAc-tripeptide synthetase</fullName>
    </alternativeName>
    <alternativeName>
        <fullName evidence="11">UDP-N-acetylmuramyl-tripeptide synthetase</fullName>
    </alternativeName>
</protein>
<dbReference type="Pfam" id="PF02875">
    <property type="entry name" value="Mur_ligase_C"/>
    <property type="match status" value="1"/>
</dbReference>
<dbReference type="GO" id="GO:0008765">
    <property type="term" value="F:UDP-N-acetylmuramoylalanyl-D-glutamate-2,6-diaminopimelate ligase activity"/>
    <property type="evidence" value="ECO:0007669"/>
    <property type="project" value="UniProtKB-EC"/>
</dbReference>
<dbReference type="EMBL" id="JAXAFO010000001">
    <property type="protein sequence ID" value="MDX6847946.1"/>
    <property type="molecule type" value="Genomic_DNA"/>
</dbReference>
<dbReference type="Gene3D" id="3.40.1390.10">
    <property type="entry name" value="MurE/MurF, N-terminal domain"/>
    <property type="match status" value="1"/>
</dbReference>
<keyword evidence="2 11" id="KW-0963">Cytoplasm</keyword>
<keyword evidence="6 11" id="KW-0067">ATP-binding</keyword>
<proteinExistence type="inferred from homology"/>
<name>A0ABU4RUS0_9GAMM</name>
<evidence type="ECO:0000259" key="14">
    <source>
        <dbReference type="Pfam" id="PF02875"/>
    </source>
</evidence>
<dbReference type="InterPro" id="IPR036615">
    <property type="entry name" value="Mur_ligase_C_dom_sf"/>
</dbReference>
<dbReference type="Gene3D" id="3.90.190.20">
    <property type="entry name" value="Mur ligase, C-terminal domain"/>
    <property type="match status" value="1"/>
</dbReference>
<evidence type="ECO:0000256" key="1">
    <source>
        <dbReference type="ARBA" id="ARBA00005898"/>
    </source>
</evidence>
<dbReference type="InterPro" id="IPR005761">
    <property type="entry name" value="UDP-N-AcMur-Glu-dNH2Pim_ligase"/>
</dbReference>
<keyword evidence="5 11" id="KW-0547">Nucleotide-binding</keyword>
<feature type="binding site" evidence="11">
    <location>
        <position position="388"/>
    </location>
    <ligand>
        <name>meso-2,6-diaminopimelate</name>
        <dbReference type="ChEBI" id="CHEBI:57791"/>
    </ligand>
</feature>
<evidence type="ECO:0000256" key="2">
    <source>
        <dbReference type="ARBA" id="ARBA00022490"/>
    </source>
</evidence>
<feature type="binding site" evidence="11">
    <location>
        <position position="467"/>
    </location>
    <ligand>
        <name>meso-2,6-diaminopimelate</name>
        <dbReference type="ChEBI" id="CHEBI:57791"/>
    </ligand>
</feature>
<comment type="PTM">
    <text evidence="11">Carboxylation is probably crucial for Mg(2+) binding and, consequently, for the gamma-phosphate positioning of ATP.</text>
</comment>
<dbReference type="PANTHER" id="PTHR23135">
    <property type="entry name" value="MUR LIGASE FAMILY MEMBER"/>
    <property type="match status" value="1"/>
</dbReference>
<evidence type="ECO:0000256" key="7">
    <source>
        <dbReference type="ARBA" id="ARBA00022960"/>
    </source>
</evidence>
<comment type="cofactor">
    <cofactor evidence="11">
        <name>Mg(2+)</name>
        <dbReference type="ChEBI" id="CHEBI:18420"/>
    </cofactor>
</comment>
<comment type="similarity">
    <text evidence="1 11">Belongs to the MurCDEF family. MurE subfamily.</text>
</comment>
<keyword evidence="17" id="KW-1185">Reference proteome</keyword>
<dbReference type="Pfam" id="PF08245">
    <property type="entry name" value="Mur_ligase_M"/>
    <property type="match status" value="1"/>
</dbReference>
<sequence>MASVKPLPLEALVSELDQGLAAEVLNGITQDSRKVLPGNVFVALKGARVDATDFIDDALQAGAVAVLADKAGFDKRLDDDKVIWVEKLDKQLSHLAGIVYGDPSTQLDVIGVTGTNGKTTCTLLIAQLLQQLGKSSAVMGTLGYGCRQESLVATGLTTPDPITTQRLIRELVDSNVECLAMEVSSHALIQHRVKDVCITTGVFTNLSHDHLDYHGDIKQYGKAKAKLLKSRNFRHAVLNIDDSWCQSLQARAARNGSCLTYSTRNPKADLFCSSLDYSCEGVSGYVHYQGETAEFSSPLIGEFNTSNLLAAVAAALLRGYSLAETAPLLPTLKPAPGRMEQVSIGGAQDIQVVVDYAHTPDALIKALRAVKQHTKGSLWCVFGCGGNRDADKRPVMGRAAEKTADYVIVTNDNPRNEDPAVIASQIVRGMHSPERCLVIAERDKAIALAVQQAAKGDAVLIAGKGHEQVQIFADTELAFSDVDCARQALAKRRVGA</sequence>
<evidence type="ECO:0000256" key="11">
    <source>
        <dbReference type="HAMAP-Rule" id="MF_00208"/>
    </source>
</evidence>
<comment type="caution">
    <text evidence="16">The sequence shown here is derived from an EMBL/GenBank/DDBJ whole genome shotgun (WGS) entry which is preliminary data.</text>
</comment>
<dbReference type="PANTHER" id="PTHR23135:SF4">
    <property type="entry name" value="UDP-N-ACETYLMURAMOYL-L-ALANYL-D-GLUTAMATE--2,6-DIAMINOPIMELATE LIGASE MURE HOMOLOG, CHLOROPLASTIC"/>
    <property type="match status" value="1"/>
</dbReference>
<dbReference type="EC" id="6.3.2.13" evidence="11"/>
<comment type="function">
    <text evidence="11">Catalyzes the addition of meso-diaminopimelic acid to the nucleotide precursor UDP-N-acetylmuramoyl-L-alanyl-D-glutamate (UMAG) in the biosynthesis of bacterial cell-wall peptidoglycan.</text>
</comment>
<dbReference type="NCBIfam" id="NF001124">
    <property type="entry name" value="PRK00139.1-2"/>
    <property type="match status" value="1"/>
</dbReference>
<dbReference type="InterPro" id="IPR000713">
    <property type="entry name" value="Mur_ligase_N"/>
</dbReference>
<reference evidence="16 17" key="1">
    <citation type="submission" date="2023-11" db="EMBL/GenBank/DDBJ databases">
        <title>Gilvimarinus fulvus sp. nov., isolated from the surface of Kelp.</title>
        <authorList>
            <person name="Sun Y.Y."/>
            <person name="Gong Y."/>
            <person name="Du Z.J."/>
        </authorList>
    </citation>
    <scope>NUCLEOTIDE SEQUENCE [LARGE SCALE GENOMIC DNA]</scope>
    <source>
        <strain evidence="16 17">SDUM040013</strain>
    </source>
</reference>
<keyword evidence="7 11" id="KW-0133">Cell shape</keyword>
<comment type="catalytic activity">
    <reaction evidence="11">
        <text>UDP-N-acetyl-alpha-D-muramoyl-L-alanyl-D-glutamate + meso-2,6-diaminopimelate + ATP = UDP-N-acetyl-alpha-D-muramoyl-L-alanyl-gamma-D-glutamyl-meso-2,6-diaminopimelate + ADP + phosphate + H(+)</text>
        <dbReference type="Rhea" id="RHEA:23676"/>
        <dbReference type="ChEBI" id="CHEBI:15378"/>
        <dbReference type="ChEBI" id="CHEBI:30616"/>
        <dbReference type="ChEBI" id="CHEBI:43474"/>
        <dbReference type="ChEBI" id="CHEBI:57791"/>
        <dbReference type="ChEBI" id="CHEBI:83900"/>
        <dbReference type="ChEBI" id="CHEBI:83905"/>
        <dbReference type="ChEBI" id="CHEBI:456216"/>
        <dbReference type="EC" id="6.3.2.13"/>
    </reaction>
</comment>
<evidence type="ECO:0000256" key="4">
    <source>
        <dbReference type="ARBA" id="ARBA00022618"/>
    </source>
</evidence>
<dbReference type="NCBIfam" id="TIGR01085">
    <property type="entry name" value="murE"/>
    <property type="match status" value="1"/>
</dbReference>
<evidence type="ECO:0000259" key="15">
    <source>
        <dbReference type="Pfam" id="PF08245"/>
    </source>
</evidence>
<dbReference type="SUPFAM" id="SSF63418">
    <property type="entry name" value="MurE/MurF N-terminal domain"/>
    <property type="match status" value="1"/>
</dbReference>
<evidence type="ECO:0000256" key="5">
    <source>
        <dbReference type="ARBA" id="ARBA00022741"/>
    </source>
</evidence>
<dbReference type="NCBIfam" id="NF001126">
    <property type="entry name" value="PRK00139.1-4"/>
    <property type="match status" value="1"/>
</dbReference>
<evidence type="ECO:0000313" key="17">
    <source>
        <dbReference type="Proteomes" id="UP001273505"/>
    </source>
</evidence>
<feature type="binding site" evidence="11">
    <location>
        <begin position="114"/>
        <end position="120"/>
    </location>
    <ligand>
        <name>ATP</name>
        <dbReference type="ChEBI" id="CHEBI:30616"/>
    </ligand>
</feature>
<feature type="binding site" evidence="11">
    <location>
        <position position="184"/>
    </location>
    <ligand>
        <name>UDP-N-acetyl-alpha-D-muramoyl-L-alanyl-D-glutamate</name>
        <dbReference type="ChEBI" id="CHEBI:83900"/>
    </ligand>
</feature>
<feature type="short sequence motif" description="Meso-diaminopimelate recognition motif" evidence="11">
    <location>
        <begin position="412"/>
        <end position="415"/>
    </location>
</feature>
<evidence type="ECO:0000313" key="16">
    <source>
        <dbReference type="EMBL" id="MDX6847946.1"/>
    </source>
</evidence>